<keyword evidence="7" id="KW-1185">Reference proteome</keyword>
<gene>
    <name evidence="6" type="ORF">SAMN05660199_01067</name>
</gene>
<dbReference type="RefSeq" id="WP_091241052.1">
    <property type="nucleotide sequence ID" value="NZ_FNIR01000003.1"/>
</dbReference>
<dbReference type="InterPro" id="IPR005471">
    <property type="entry name" value="Tscrpt_reg_IclR_N"/>
</dbReference>
<evidence type="ECO:0000259" key="4">
    <source>
        <dbReference type="PROSITE" id="PS51077"/>
    </source>
</evidence>
<protein>
    <submittedName>
        <fullName evidence="6">Transcriptional regulator, IclR family</fullName>
    </submittedName>
</protein>
<evidence type="ECO:0000313" key="6">
    <source>
        <dbReference type="EMBL" id="SDN99399.1"/>
    </source>
</evidence>
<dbReference type="InterPro" id="IPR029016">
    <property type="entry name" value="GAF-like_dom_sf"/>
</dbReference>
<dbReference type="GO" id="GO:0003700">
    <property type="term" value="F:DNA-binding transcription factor activity"/>
    <property type="evidence" value="ECO:0007669"/>
    <property type="project" value="TreeGrafter"/>
</dbReference>
<evidence type="ECO:0000256" key="3">
    <source>
        <dbReference type="ARBA" id="ARBA00023163"/>
    </source>
</evidence>
<keyword evidence="2" id="KW-0238">DNA-binding</keyword>
<dbReference type="PANTHER" id="PTHR30136:SF24">
    <property type="entry name" value="HTH-TYPE TRANSCRIPTIONAL REPRESSOR ALLR"/>
    <property type="match status" value="1"/>
</dbReference>
<name>A0A1H0FY36_9ACTN</name>
<feature type="domain" description="IclR-ED" evidence="5">
    <location>
        <begin position="71"/>
        <end position="246"/>
    </location>
</feature>
<evidence type="ECO:0000256" key="2">
    <source>
        <dbReference type="ARBA" id="ARBA00023125"/>
    </source>
</evidence>
<dbReference type="Pfam" id="PF01614">
    <property type="entry name" value="IclR_C"/>
    <property type="match status" value="1"/>
</dbReference>
<dbReference type="InterPro" id="IPR036388">
    <property type="entry name" value="WH-like_DNA-bd_sf"/>
</dbReference>
<dbReference type="PANTHER" id="PTHR30136">
    <property type="entry name" value="HELIX-TURN-HELIX TRANSCRIPTIONAL REGULATOR, ICLR FAMILY"/>
    <property type="match status" value="1"/>
</dbReference>
<dbReference type="Proteomes" id="UP000199088">
    <property type="component" value="Unassembled WGS sequence"/>
</dbReference>
<dbReference type="STRING" id="1052260.SAMN05660199_01067"/>
<organism evidence="6 7">
    <name type="scientific">Klenkia soli</name>
    <dbReference type="NCBI Taxonomy" id="1052260"/>
    <lineage>
        <taxon>Bacteria</taxon>
        <taxon>Bacillati</taxon>
        <taxon>Actinomycetota</taxon>
        <taxon>Actinomycetes</taxon>
        <taxon>Geodermatophilales</taxon>
        <taxon>Geodermatophilaceae</taxon>
        <taxon>Klenkia</taxon>
    </lineage>
</organism>
<dbReference type="SUPFAM" id="SSF55781">
    <property type="entry name" value="GAF domain-like"/>
    <property type="match status" value="1"/>
</dbReference>
<dbReference type="PROSITE" id="PS51078">
    <property type="entry name" value="ICLR_ED"/>
    <property type="match status" value="1"/>
</dbReference>
<dbReference type="InterPro" id="IPR036390">
    <property type="entry name" value="WH_DNA-bd_sf"/>
</dbReference>
<dbReference type="InterPro" id="IPR050707">
    <property type="entry name" value="HTH_MetabolicPath_Reg"/>
</dbReference>
<dbReference type="InterPro" id="IPR014757">
    <property type="entry name" value="Tscrpt_reg_IclR_C"/>
</dbReference>
<dbReference type="EMBL" id="FNIR01000003">
    <property type="protein sequence ID" value="SDN99399.1"/>
    <property type="molecule type" value="Genomic_DNA"/>
</dbReference>
<dbReference type="Pfam" id="PF09339">
    <property type="entry name" value="HTH_IclR"/>
    <property type="match status" value="1"/>
</dbReference>
<dbReference type="GO" id="GO:0003677">
    <property type="term" value="F:DNA binding"/>
    <property type="evidence" value="ECO:0007669"/>
    <property type="project" value="UniProtKB-KW"/>
</dbReference>
<dbReference type="Gene3D" id="1.10.10.10">
    <property type="entry name" value="Winged helix-like DNA-binding domain superfamily/Winged helix DNA-binding domain"/>
    <property type="match status" value="1"/>
</dbReference>
<dbReference type="GO" id="GO:0045892">
    <property type="term" value="P:negative regulation of DNA-templated transcription"/>
    <property type="evidence" value="ECO:0007669"/>
    <property type="project" value="TreeGrafter"/>
</dbReference>
<reference evidence="7" key="1">
    <citation type="submission" date="2016-10" db="EMBL/GenBank/DDBJ databases">
        <authorList>
            <person name="Varghese N."/>
            <person name="Submissions S."/>
        </authorList>
    </citation>
    <scope>NUCLEOTIDE SEQUENCE [LARGE SCALE GENOMIC DNA]</scope>
    <source>
        <strain evidence="7">DSM 45843</strain>
    </source>
</reference>
<dbReference type="AlphaFoldDB" id="A0A1H0FY36"/>
<keyword evidence="1" id="KW-0805">Transcription regulation</keyword>
<dbReference type="OrthoDB" id="60629at2"/>
<accession>A0A1H0FY36</accession>
<dbReference type="PROSITE" id="PS51077">
    <property type="entry name" value="HTH_ICLR"/>
    <property type="match status" value="1"/>
</dbReference>
<evidence type="ECO:0000259" key="5">
    <source>
        <dbReference type="PROSITE" id="PS51078"/>
    </source>
</evidence>
<proteinExistence type="predicted"/>
<keyword evidence="3" id="KW-0804">Transcription</keyword>
<dbReference type="SMART" id="SM00346">
    <property type="entry name" value="HTH_ICLR"/>
    <property type="match status" value="1"/>
</dbReference>
<feature type="domain" description="HTH iclR-type" evidence="4">
    <location>
        <begin position="9"/>
        <end position="70"/>
    </location>
</feature>
<evidence type="ECO:0000256" key="1">
    <source>
        <dbReference type="ARBA" id="ARBA00023015"/>
    </source>
</evidence>
<dbReference type="SUPFAM" id="SSF46785">
    <property type="entry name" value="Winged helix' DNA-binding domain"/>
    <property type="match status" value="1"/>
</dbReference>
<sequence length="254" mass="27521">MVVRSAPGESVAFRALRLLDAFDEQHRVLSMSEVARRAGVPVATAHRRLQDLVDGRLVARRPDGRFEVGARMWHLGQLSRPTALRETALPHLQDLVAFTGHTAHVAVLDGIGALVVDRISGSRTLPTRHQPGGRLELHCTAVGKALLAFADEQLVAQALQMLAPVTPYTITDPRVMRTQLAEIRRTRLAPSRQEHRVSTTGLGVPVFSGRHVVAAVGLVAPLDASLRTAVEPLQRCAAAIGAAIVDRERRLDGD</sequence>
<evidence type="ECO:0000313" key="7">
    <source>
        <dbReference type="Proteomes" id="UP000199088"/>
    </source>
</evidence>
<dbReference type="Gene3D" id="3.30.450.40">
    <property type="match status" value="1"/>
</dbReference>